<accession>A0AAE0H1N2</accession>
<name>A0AAE0H1N2_9CHLO</name>
<keyword evidence="2" id="KW-1185">Reference proteome</keyword>
<proteinExistence type="predicted"/>
<reference evidence="1 2" key="1">
    <citation type="journal article" date="2015" name="Genome Biol. Evol.">
        <title>Comparative Genomics of a Bacterivorous Green Alga Reveals Evolutionary Causalities and Consequences of Phago-Mixotrophic Mode of Nutrition.</title>
        <authorList>
            <person name="Burns J.A."/>
            <person name="Paasch A."/>
            <person name="Narechania A."/>
            <person name="Kim E."/>
        </authorList>
    </citation>
    <scope>NUCLEOTIDE SEQUENCE [LARGE SCALE GENOMIC DNA]</scope>
    <source>
        <strain evidence="1 2">PLY_AMNH</strain>
    </source>
</reference>
<comment type="caution">
    <text evidence="1">The sequence shown here is derived from an EMBL/GenBank/DDBJ whole genome shotgun (WGS) entry which is preliminary data.</text>
</comment>
<evidence type="ECO:0000313" key="1">
    <source>
        <dbReference type="EMBL" id="KAK3288325.1"/>
    </source>
</evidence>
<dbReference type="Proteomes" id="UP001190700">
    <property type="component" value="Unassembled WGS sequence"/>
</dbReference>
<dbReference type="AlphaFoldDB" id="A0AAE0H1N2"/>
<sequence length="431" mass="47933">MHNVWRAAYTFNSVDPHTEDPGDDVRTVRVHDMNWEVVHRGTLFKDQQDIDNVTNTTDPAQLSKIDLSWAKRSVVQKHRDNPLHEKYRNHVWIAFLLQEETEQSHEIAHYMTQNFYKQYYKARHVKTGGKMDWKQPNFPPEERHPLIDPRVYESQQKHPNNKPQAPSQLKPAVRTTIPATIKISKQASSAGAKGKASSSNAALAMFAKPTPSNATGDTNCGGSTKTFCSHLIGNRACTDNALVNLSLLNEALLYNDKILQSEPLRSNTTVPIPVSDRIQFYLKDGDRVDNFAALATFDALDAKTTSDPLPAADLPLAKRKSYSRNAACLTAPDARDALLAHDNINASNKCARLLDQHSTAPPKAVSVILRDLAMVRQTQENHTAALMKMSDIMQSLQTHMQALSNGGLQSRTVFSFDVPSTSATERSNSGL</sequence>
<protein>
    <submittedName>
        <fullName evidence="1">Uncharacterized protein</fullName>
    </submittedName>
</protein>
<organism evidence="1 2">
    <name type="scientific">Cymbomonas tetramitiformis</name>
    <dbReference type="NCBI Taxonomy" id="36881"/>
    <lineage>
        <taxon>Eukaryota</taxon>
        <taxon>Viridiplantae</taxon>
        <taxon>Chlorophyta</taxon>
        <taxon>Pyramimonadophyceae</taxon>
        <taxon>Pyramimonadales</taxon>
        <taxon>Pyramimonadaceae</taxon>
        <taxon>Cymbomonas</taxon>
    </lineage>
</organism>
<dbReference type="EMBL" id="LGRX02000515">
    <property type="protein sequence ID" value="KAK3288325.1"/>
    <property type="molecule type" value="Genomic_DNA"/>
</dbReference>
<evidence type="ECO:0000313" key="2">
    <source>
        <dbReference type="Proteomes" id="UP001190700"/>
    </source>
</evidence>
<gene>
    <name evidence="1" type="ORF">CYMTET_4215</name>
</gene>